<dbReference type="PANTHER" id="PTHR28241">
    <property type="entry name" value="MITOCHONDRIAL IMPORT PROTEIN 1"/>
    <property type="match status" value="1"/>
</dbReference>
<dbReference type="OrthoDB" id="5529571at2759"/>
<evidence type="ECO:0000313" key="3">
    <source>
        <dbReference type="Proteomes" id="UP000054107"/>
    </source>
</evidence>
<keyword evidence="1" id="KW-0472">Membrane</keyword>
<dbReference type="EMBL" id="LN731212">
    <property type="protein sequence ID" value="CEP14428.1"/>
    <property type="molecule type" value="Genomic_DNA"/>
</dbReference>
<keyword evidence="1" id="KW-1133">Transmembrane helix</keyword>
<dbReference type="InterPro" id="IPR013262">
    <property type="entry name" value="OMP_MIM1/TOM13_mt"/>
</dbReference>
<keyword evidence="3" id="KW-1185">Reference proteome</keyword>
<dbReference type="GO" id="GO:0005741">
    <property type="term" value="C:mitochondrial outer membrane"/>
    <property type="evidence" value="ECO:0007669"/>
    <property type="project" value="InterPro"/>
</dbReference>
<dbReference type="PANTHER" id="PTHR28241:SF1">
    <property type="entry name" value="MITOCHONDRIAL IMPORT PROTEIN 1"/>
    <property type="match status" value="1"/>
</dbReference>
<dbReference type="Proteomes" id="UP000054107">
    <property type="component" value="Unassembled WGS sequence"/>
</dbReference>
<keyword evidence="1" id="KW-0812">Transmembrane</keyword>
<proteinExistence type="predicted"/>
<feature type="transmembrane region" description="Helical" evidence="1">
    <location>
        <begin position="29"/>
        <end position="53"/>
    </location>
</feature>
<accession>A0A0B7N7S2</accession>
<dbReference type="Pfam" id="PF08219">
    <property type="entry name" value="TOM13"/>
    <property type="match status" value="1"/>
</dbReference>
<dbReference type="GO" id="GO:0045040">
    <property type="term" value="P:protein insertion into mitochondrial outer membrane"/>
    <property type="evidence" value="ECO:0007669"/>
    <property type="project" value="TreeGrafter"/>
</dbReference>
<dbReference type="STRING" id="35722.A0A0B7N7S2"/>
<evidence type="ECO:0000313" key="2">
    <source>
        <dbReference type="EMBL" id="CEP14428.1"/>
    </source>
</evidence>
<sequence>MSASVRSNISASSTGALIQREAWYRNPTFLWILKAAAINFVLPFFNGVMLGFGEILANEAIFKYGWFGYSRPQLGINAIPASSTKDYRKSIEAQIKHEKNKEKDELLLLD</sequence>
<name>A0A0B7N7S2_9FUNG</name>
<reference evidence="2 3" key="1">
    <citation type="submission" date="2014-09" db="EMBL/GenBank/DDBJ databases">
        <authorList>
            <person name="Ellenberger Sabrina"/>
        </authorList>
    </citation>
    <scope>NUCLEOTIDE SEQUENCE [LARGE SCALE GENOMIC DNA]</scope>
    <source>
        <strain evidence="2 3">CBS 412.66</strain>
    </source>
</reference>
<protein>
    <recommendedName>
        <fullName evidence="4">Mitochondrial import protein 1</fullName>
    </recommendedName>
</protein>
<gene>
    <name evidence="2" type="primary">PARPA_08608.1 scaffold 33405</name>
</gene>
<dbReference type="GO" id="GO:0070096">
    <property type="term" value="P:mitochondrial outer membrane translocase complex assembly"/>
    <property type="evidence" value="ECO:0007669"/>
    <property type="project" value="TreeGrafter"/>
</dbReference>
<dbReference type="AlphaFoldDB" id="A0A0B7N7S2"/>
<organism evidence="2 3">
    <name type="scientific">Parasitella parasitica</name>
    <dbReference type="NCBI Taxonomy" id="35722"/>
    <lineage>
        <taxon>Eukaryota</taxon>
        <taxon>Fungi</taxon>
        <taxon>Fungi incertae sedis</taxon>
        <taxon>Mucoromycota</taxon>
        <taxon>Mucoromycotina</taxon>
        <taxon>Mucoromycetes</taxon>
        <taxon>Mucorales</taxon>
        <taxon>Mucorineae</taxon>
        <taxon>Mucoraceae</taxon>
        <taxon>Parasitella</taxon>
    </lineage>
</organism>
<evidence type="ECO:0000256" key="1">
    <source>
        <dbReference type="SAM" id="Phobius"/>
    </source>
</evidence>
<evidence type="ECO:0008006" key="4">
    <source>
        <dbReference type="Google" id="ProtNLM"/>
    </source>
</evidence>